<dbReference type="RefSeq" id="WP_252580044.1">
    <property type="nucleotide sequence ID" value="NZ_CP071527.1"/>
</dbReference>
<sequence>MALDMCNSKKITRSLGKMIRLYWSLSGLFLTTILHGNSLKPCQFVGFDKIVEYAIPESISEDPDLLDNDIYEKIKILKKCISSYETCIVEAQPKSINWLNKKLIKPINNKFDPLKRHLVFGLLQYFDEERNVFVCTVANNSFTLAAPWIGKSWVINDSKIINKYELDGIRFSSVMTPESLYNALLLSYADSVNNK</sequence>
<accession>A0ABY4Y7V1</accession>
<gene>
    <name evidence="1" type="ORF">J2N86_13780</name>
</gene>
<dbReference type="Proteomes" id="UP001057474">
    <property type="component" value="Chromosome"/>
</dbReference>
<organism evidence="1 2">
    <name type="scientific">Legionella lytica</name>
    <dbReference type="NCBI Taxonomy" id="96232"/>
    <lineage>
        <taxon>Bacteria</taxon>
        <taxon>Pseudomonadati</taxon>
        <taxon>Pseudomonadota</taxon>
        <taxon>Gammaproteobacteria</taxon>
        <taxon>Legionellales</taxon>
        <taxon>Legionellaceae</taxon>
        <taxon>Legionella</taxon>
    </lineage>
</organism>
<keyword evidence="2" id="KW-1185">Reference proteome</keyword>
<dbReference type="EMBL" id="CP071527">
    <property type="protein sequence ID" value="USQ13725.1"/>
    <property type="molecule type" value="Genomic_DNA"/>
</dbReference>
<proteinExistence type="predicted"/>
<evidence type="ECO:0000313" key="1">
    <source>
        <dbReference type="EMBL" id="USQ13725.1"/>
    </source>
</evidence>
<protein>
    <submittedName>
        <fullName evidence="1">Uncharacterized protein</fullName>
    </submittedName>
</protein>
<reference evidence="1" key="1">
    <citation type="submission" date="2021-03" db="EMBL/GenBank/DDBJ databases">
        <title>Legionella lytica PCM 2298.</title>
        <authorList>
            <person name="Koper P."/>
        </authorList>
    </citation>
    <scope>NUCLEOTIDE SEQUENCE</scope>
    <source>
        <strain evidence="1">PCM 2298</strain>
    </source>
</reference>
<evidence type="ECO:0000313" key="2">
    <source>
        <dbReference type="Proteomes" id="UP001057474"/>
    </source>
</evidence>
<name>A0ABY4Y7V1_9GAMM</name>